<dbReference type="OrthoDB" id="470139at2"/>
<name>A0A2Z2KJB4_9BACL</name>
<proteinExistence type="predicted"/>
<evidence type="ECO:0000313" key="2">
    <source>
        <dbReference type="EMBL" id="ASA24275.1"/>
    </source>
</evidence>
<accession>A0A2Z2KJB4</accession>
<dbReference type="AlphaFoldDB" id="A0A2Z2KJB4"/>
<sequence length="313" mass="36231">MIPHGYNFGGIEVTNETCEQMLIDSICPNGHEILANVDHCSNKVTDENQRLIDDLAILMKQTSANLDTSFIKLISYAGAKGYIHFRGDFIYKKRLLSDMTEYFGVEYLKSFGLDPAYLMSEKEMVHFLQKNNLKDNLILYLLIMRFFAYNVKDWFYKDENYSIPIPFGNGPWLCVNTICPQYNNRIISTIYRKAHEWVTGRFSCPYCGMIYTRRGIPKTEDETQYSIDTMGSLFIEQAVLFYENGLTFDEIANKLLSNRTTIRKYLMPHRGRKRSKAYPREVDPSTVLELGYHQAAATELPKIEECRSSLGKP</sequence>
<dbReference type="InterPro" id="IPR032750">
    <property type="entry name" value="TnsD_C"/>
</dbReference>
<gene>
    <name evidence="2" type="ORF">B9T62_28045</name>
</gene>
<dbReference type="Proteomes" id="UP000249890">
    <property type="component" value="Chromosome"/>
</dbReference>
<dbReference type="EMBL" id="CP021780">
    <property type="protein sequence ID" value="ASA24275.1"/>
    <property type="molecule type" value="Genomic_DNA"/>
</dbReference>
<dbReference type="KEGG" id="pdh:B9T62_28045"/>
<dbReference type="RefSeq" id="WP_087918261.1">
    <property type="nucleotide sequence ID" value="NZ_CP021780.1"/>
</dbReference>
<evidence type="ECO:0000313" key="3">
    <source>
        <dbReference type="Proteomes" id="UP000249890"/>
    </source>
</evidence>
<protein>
    <recommendedName>
        <fullName evidence="1">Transposon Tn7 transposition protein TnsD C-terminal domain-containing protein</fullName>
    </recommendedName>
</protein>
<organism evidence="2 3">
    <name type="scientific">Paenibacillus donghaensis</name>
    <dbReference type="NCBI Taxonomy" id="414771"/>
    <lineage>
        <taxon>Bacteria</taxon>
        <taxon>Bacillati</taxon>
        <taxon>Bacillota</taxon>
        <taxon>Bacilli</taxon>
        <taxon>Bacillales</taxon>
        <taxon>Paenibacillaceae</taxon>
        <taxon>Paenibacillus</taxon>
    </lineage>
</organism>
<feature type="domain" description="Transposon Tn7 transposition protein TnsD C-terminal" evidence="1">
    <location>
        <begin position="79"/>
        <end position="277"/>
    </location>
</feature>
<dbReference type="Pfam" id="PF15978">
    <property type="entry name" value="TnsD"/>
    <property type="match status" value="1"/>
</dbReference>
<reference evidence="2 3" key="1">
    <citation type="submission" date="2017-06" db="EMBL/GenBank/DDBJ databases">
        <title>Complete genome sequence of Paenibacillus donghaensis KCTC 13049T isolated from East Sea sediment, South Korea.</title>
        <authorList>
            <person name="Jung B.K."/>
            <person name="Hong S.-J."/>
            <person name="Shin J.-H."/>
        </authorList>
    </citation>
    <scope>NUCLEOTIDE SEQUENCE [LARGE SCALE GENOMIC DNA]</scope>
    <source>
        <strain evidence="2 3">KCTC 13049</strain>
    </source>
</reference>
<evidence type="ECO:0000259" key="1">
    <source>
        <dbReference type="Pfam" id="PF15978"/>
    </source>
</evidence>
<keyword evidence="3" id="KW-1185">Reference proteome</keyword>